<dbReference type="Gene3D" id="3.20.180.10">
    <property type="entry name" value="PNP-oxidase-like"/>
    <property type="match status" value="1"/>
</dbReference>
<evidence type="ECO:0000313" key="2">
    <source>
        <dbReference type="EMBL" id="MET4583836.1"/>
    </source>
</evidence>
<dbReference type="InterPro" id="IPR019595">
    <property type="entry name" value="DUF2470"/>
</dbReference>
<keyword evidence="3" id="KW-1185">Reference proteome</keyword>
<protein>
    <recommendedName>
        <fullName evidence="1">DUF2470 domain-containing protein</fullName>
    </recommendedName>
</protein>
<dbReference type="InterPro" id="IPR037119">
    <property type="entry name" value="Haem_oxidase_HugZ-like_sf"/>
</dbReference>
<reference evidence="2 3" key="1">
    <citation type="submission" date="2024-06" db="EMBL/GenBank/DDBJ databases">
        <title>Sorghum-associated microbial communities from plants grown in Nebraska, USA.</title>
        <authorList>
            <person name="Schachtman D."/>
        </authorList>
    </citation>
    <scope>NUCLEOTIDE SEQUENCE [LARGE SCALE GENOMIC DNA]</scope>
    <source>
        <strain evidence="2 3">2857</strain>
    </source>
</reference>
<feature type="domain" description="DUF2470" evidence="1">
    <location>
        <begin position="27"/>
        <end position="96"/>
    </location>
</feature>
<name>A0ABV2QRX2_9MICO</name>
<dbReference type="Pfam" id="PF10615">
    <property type="entry name" value="DUF2470"/>
    <property type="match status" value="1"/>
</dbReference>
<evidence type="ECO:0000313" key="3">
    <source>
        <dbReference type="Proteomes" id="UP001549257"/>
    </source>
</evidence>
<proteinExistence type="predicted"/>
<comment type="caution">
    <text evidence="2">The sequence shown here is derived from an EMBL/GenBank/DDBJ whole genome shotgun (WGS) entry which is preliminary data.</text>
</comment>
<dbReference type="Proteomes" id="UP001549257">
    <property type="component" value="Unassembled WGS sequence"/>
</dbReference>
<dbReference type="EMBL" id="JBEPSJ010000005">
    <property type="protein sequence ID" value="MET4583836.1"/>
    <property type="molecule type" value="Genomic_DNA"/>
</dbReference>
<gene>
    <name evidence="2" type="ORF">ABIE21_003367</name>
</gene>
<accession>A0ABV2QRX2</accession>
<evidence type="ECO:0000259" key="1">
    <source>
        <dbReference type="Pfam" id="PF10615"/>
    </source>
</evidence>
<sequence length="113" mass="12453">MNETLAPPLPATVDFVPIFEPSVVSAVLDHMNNDHPEDNLLIVRAFATKDASAATMTDLDHLGGTWTYEAGDATAELTVPWTRPISERAEIRREVVVVYDTACERLGVEPRPH</sequence>
<organism evidence="2 3">
    <name type="scientific">Conyzicola nivalis</name>
    <dbReference type="NCBI Taxonomy" id="1477021"/>
    <lineage>
        <taxon>Bacteria</taxon>
        <taxon>Bacillati</taxon>
        <taxon>Actinomycetota</taxon>
        <taxon>Actinomycetes</taxon>
        <taxon>Micrococcales</taxon>
        <taxon>Microbacteriaceae</taxon>
        <taxon>Conyzicola</taxon>
    </lineage>
</organism>